<evidence type="ECO:0000313" key="2">
    <source>
        <dbReference type="Proteomes" id="UP001058074"/>
    </source>
</evidence>
<dbReference type="EMBL" id="BROD01000001">
    <property type="protein sequence ID" value="GKX65648.1"/>
    <property type="molecule type" value="Genomic_DNA"/>
</dbReference>
<evidence type="ECO:0000313" key="1">
    <source>
        <dbReference type="EMBL" id="GKX65648.1"/>
    </source>
</evidence>
<dbReference type="Proteomes" id="UP001058074">
    <property type="component" value="Unassembled WGS sequence"/>
</dbReference>
<organism evidence="1 2">
    <name type="scientific">Inconstantimicrobium mannanitabidum</name>
    <dbReference type="NCBI Taxonomy" id="1604901"/>
    <lineage>
        <taxon>Bacteria</taxon>
        <taxon>Bacillati</taxon>
        <taxon>Bacillota</taxon>
        <taxon>Clostridia</taxon>
        <taxon>Eubacteriales</taxon>
        <taxon>Clostridiaceae</taxon>
        <taxon>Inconstantimicrobium</taxon>
    </lineage>
</organism>
<sequence length="191" mass="20992">MSRQIGLKDFSIAVLKTDDISGVTYDAVKKLERSVSAKITPKTDSSPQYSDDSLEEVINSFSSVDVEIELNQLSLASRAILLGKTLINGVMVENKDDVTTSPYVALIFKSKKSNGAYRYVCLYKGKFELAEEDYETTADKIKAQTAKLKGTFMPRQFDGNWRLIGDSDATGAVVADLDKWFTTVPTVPVAA</sequence>
<name>A0ACB5R8X4_9CLOT</name>
<gene>
    <name evidence="1" type="ORF">rsdtw13_09060</name>
</gene>
<accession>A0ACB5R8X4</accession>
<keyword evidence="2" id="KW-1185">Reference proteome</keyword>
<proteinExistence type="predicted"/>
<protein>
    <submittedName>
        <fullName evidence="1">Uncharacterized protein</fullName>
    </submittedName>
</protein>
<reference evidence="1" key="1">
    <citation type="journal article" date="2025" name="Int. J. Syst. Evol. Microbiol.">
        <title>Inconstantimicrobium mannanitabidum sp. nov., a novel member of the family Clostridiaceae isolated from anoxic soil under the treatment of reductive soil disinfestation.</title>
        <authorList>
            <person name="Ueki A."/>
            <person name="Tonouchi A."/>
            <person name="Honma S."/>
            <person name="Kaku N."/>
            <person name="Ueki K."/>
        </authorList>
    </citation>
    <scope>NUCLEOTIDE SEQUENCE</scope>
    <source>
        <strain evidence="1">TW13</strain>
    </source>
</reference>
<comment type="caution">
    <text evidence="1">The sequence shown here is derived from an EMBL/GenBank/DDBJ whole genome shotgun (WGS) entry which is preliminary data.</text>
</comment>